<keyword evidence="4" id="KW-0813">Transport</keyword>
<evidence type="ECO:0000256" key="16">
    <source>
        <dbReference type="ARBA" id="ARBA00025285"/>
    </source>
</evidence>
<dbReference type="EMBL" id="CDMZ01002440">
    <property type="protein sequence ID" value="CEM42388.1"/>
    <property type="molecule type" value="Genomic_DNA"/>
</dbReference>
<evidence type="ECO:0000256" key="7">
    <source>
        <dbReference type="ARBA" id="ARBA00022723"/>
    </source>
</evidence>
<dbReference type="GO" id="GO:0009916">
    <property type="term" value="F:alternative oxidase activity"/>
    <property type="evidence" value="ECO:0007669"/>
    <property type="project" value="InterPro"/>
</dbReference>
<evidence type="ECO:0000256" key="8">
    <source>
        <dbReference type="ARBA" id="ARBA00022792"/>
    </source>
</evidence>
<dbReference type="SMR" id="A0A0G4HE94"/>
<keyword evidence="11 17" id="KW-1133">Transmembrane helix</keyword>
<evidence type="ECO:0000256" key="11">
    <source>
        <dbReference type="ARBA" id="ARBA00022989"/>
    </source>
</evidence>
<protein>
    <recommendedName>
        <fullName evidence="19">Alternative oxidase</fullName>
    </recommendedName>
</protein>
<organism evidence="18">
    <name type="scientific">Chromera velia CCMP2878</name>
    <dbReference type="NCBI Taxonomy" id="1169474"/>
    <lineage>
        <taxon>Eukaryota</taxon>
        <taxon>Sar</taxon>
        <taxon>Alveolata</taxon>
        <taxon>Colpodellida</taxon>
        <taxon>Chromeraceae</taxon>
        <taxon>Chromera</taxon>
    </lineage>
</organism>
<dbReference type="GO" id="GO:0010230">
    <property type="term" value="P:alternative respiration"/>
    <property type="evidence" value="ECO:0007669"/>
    <property type="project" value="TreeGrafter"/>
</dbReference>
<evidence type="ECO:0000256" key="12">
    <source>
        <dbReference type="ARBA" id="ARBA00023002"/>
    </source>
</evidence>
<evidence type="ECO:0000313" key="18">
    <source>
        <dbReference type="EMBL" id="CEM42388.1"/>
    </source>
</evidence>
<evidence type="ECO:0000256" key="2">
    <source>
        <dbReference type="ARBA" id="ARBA00004273"/>
    </source>
</evidence>
<dbReference type="GO" id="GO:0046872">
    <property type="term" value="F:metal ion binding"/>
    <property type="evidence" value="ECO:0007669"/>
    <property type="project" value="UniProtKB-KW"/>
</dbReference>
<evidence type="ECO:0000256" key="9">
    <source>
        <dbReference type="ARBA" id="ARBA00022946"/>
    </source>
</evidence>
<evidence type="ECO:0000256" key="17">
    <source>
        <dbReference type="SAM" id="Phobius"/>
    </source>
</evidence>
<evidence type="ECO:0000256" key="5">
    <source>
        <dbReference type="ARBA" id="ARBA00022660"/>
    </source>
</evidence>
<evidence type="ECO:0000256" key="6">
    <source>
        <dbReference type="ARBA" id="ARBA00022692"/>
    </source>
</evidence>
<proteinExistence type="inferred from homology"/>
<feature type="transmembrane region" description="Helical" evidence="17">
    <location>
        <begin position="255"/>
        <end position="277"/>
    </location>
</feature>
<evidence type="ECO:0000256" key="1">
    <source>
        <dbReference type="ARBA" id="ARBA00001962"/>
    </source>
</evidence>
<dbReference type="CDD" id="cd01053">
    <property type="entry name" value="AOX"/>
    <property type="match status" value="1"/>
</dbReference>
<evidence type="ECO:0000256" key="10">
    <source>
        <dbReference type="ARBA" id="ARBA00022982"/>
    </source>
</evidence>
<keyword evidence="7" id="KW-0479">Metal-binding</keyword>
<keyword evidence="10" id="KW-0249">Electron transport</keyword>
<keyword evidence="5" id="KW-0679">Respiratory chain</keyword>
<comment type="similarity">
    <text evidence="3">Belongs to the alternative oxidase family.</text>
</comment>
<comment type="subcellular location">
    <subcellularLocation>
        <location evidence="2">Mitochondrion inner membrane</location>
    </subcellularLocation>
</comment>
<evidence type="ECO:0000256" key="3">
    <source>
        <dbReference type="ARBA" id="ARBA00008388"/>
    </source>
</evidence>
<keyword evidence="9" id="KW-0809">Transit peptide</keyword>
<comment type="function">
    <text evidence="16">Catalyzes cyanide-resistant oxygen consumption. May increase respiration when the cytochrome respiratory pathway is restricted, or in response to low temperatures.</text>
</comment>
<dbReference type="Gene3D" id="1.20.1260.140">
    <property type="entry name" value="Alternative oxidase"/>
    <property type="match status" value="1"/>
</dbReference>
<dbReference type="PhylomeDB" id="A0A0G4HE94"/>
<dbReference type="Pfam" id="PF01786">
    <property type="entry name" value="AOX"/>
    <property type="match status" value="1"/>
</dbReference>
<dbReference type="InterPro" id="IPR038659">
    <property type="entry name" value="AOX_sf"/>
</dbReference>
<evidence type="ECO:0000256" key="14">
    <source>
        <dbReference type="ARBA" id="ARBA00023128"/>
    </source>
</evidence>
<dbReference type="VEuPathDB" id="CryptoDB:Cvel_6529"/>
<accession>A0A0G4HE94</accession>
<feature type="transmembrane region" description="Helical" evidence="17">
    <location>
        <begin position="192"/>
        <end position="213"/>
    </location>
</feature>
<keyword evidence="12" id="KW-0560">Oxidoreductase</keyword>
<dbReference type="InterPro" id="IPR002680">
    <property type="entry name" value="AOX"/>
</dbReference>
<reference evidence="18" key="1">
    <citation type="submission" date="2014-11" db="EMBL/GenBank/DDBJ databases">
        <authorList>
            <person name="Otto D Thomas"/>
            <person name="Naeem Raeece"/>
        </authorList>
    </citation>
    <scope>NUCLEOTIDE SEQUENCE</scope>
</reference>
<keyword evidence="8" id="KW-0999">Mitochondrion inner membrane</keyword>
<keyword evidence="6 17" id="KW-0812">Transmembrane</keyword>
<keyword evidence="15 17" id="KW-0472">Membrane</keyword>
<dbReference type="PANTHER" id="PTHR31803">
    <property type="entry name" value="ALTERNATIVE OXIDASE"/>
    <property type="match status" value="1"/>
</dbReference>
<gene>
    <name evidence="18" type="ORF">Cvel_6529</name>
</gene>
<dbReference type="FunFam" id="1.20.1260.140:FF:000002">
    <property type="entry name" value="Alternative oxidase"/>
    <property type="match status" value="1"/>
</dbReference>
<evidence type="ECO:0000256" key="13">
    <source>
        <dbReference type="ARBA" id="ARBA00023004"/>
    </source>
</evidence>
<comment type="cofactor">
    <cofactor evidence="1">
        <name>Fe cation</name>
        <dbReference type="ChEBI" id="CHEBI:24875"/>
    </cofactor>
</comment>
<keyword evidence="13" id="KW-0408">Iron</keyword>
<keyword evidence="14" id="KW-0496">Mitochondrion</keyword>
<dbReference type="PANTHER" id="PTHR31803:SF3">
    <property type="entry name" value="ALTERNATIVE OXIDASE"/>
    <property type="match status" value="1"/>
</dbReference>
<evidence type="ECO:0000256" key="15">
    <source>
        <dbReference type="ARBA" id="ARBA00023136"/>
    </source>
</evidence>
<sequence length="369" mass="41508">MLSRVSRYAVTHSRLVAAGLRGNCVRAVVATPGTFYRLRPLSTTTVGSSAGSREKDGAACSVNNPEGCKSFEEASHEFFPTKNAAAETKADQLAVASHADTPHFKRDAAHVHPLVEAGKMSAWEIKRDNEEFTSYALPHPVWDEKAASEVEVTHHKPKDVTEHLAYASVTMMRLGFDVLSGYKFGKLDERGWLNRIVFLETVAGVPGMVGAMVRHLNSLRKMQRDYGWIHTLLEEAENERMHLMTALILKKPGPVFRFGVLMTQGIFLTMYSLSYLISPRFCHRFVGYLEEEAVKTYSRLLKEMDEGHLPLFSHMPAPPVAVDYWQLPETAKLRDVWLAIRADESHHRDVNHTFAAMRQDDPNPFPPGH</sequence>
<name>A0A0G4HE94_9ALVE</name>
<dbReference type="AlphaFoldDB" id="A0A0G4HE94"/>
<evidence type="ECO:0008006" key="19">
    <source>
        <dbReference type="Google" id="ProtNLM"/>
    </source>
</evidence>
<dbReference type="GO" id="GO:0005743">
    <property type="term" value="C:mitochondrial inner membrane"/>
    <property type="evidence" value="ECO:0007669"/>
    <property type="project" value="UniProtKB-SubCell"/>
</dbReference>
<evidence type="ECO:0000256" key="4">
    <source>
        <dbReference type="ARBA" id="ARBA00022448"/>
    </source>
</evidence>